<gene>
    <name evidence="2" type="ORF">B5V02_33330</name>
</gene>
<organism evidence="2 3">
    <name type="scientific">Mesorhizobium kowhaii</name>
    <dbReference type="NCBI Taxonomy" id="1300272"/>
    <lineage>
        <taxon>Bacteria</taxon>
        <taxon>Pseudomonadati</taxon>
        <taxon>Pseudomonadota</taxon>
        <taxon>Alphaproteobacteria</taxon>
        <taxon>Hyphomicrobiales</taxon>
        <taxon>Phyllobacteriaceae</taxon>
        <taxon>Mesorhizobium</taxon>
    </lineage>
</organism>
<dbReference type="Proteomes" id="UP000248616">
    <property type="component" value="Unassembled WGS sequence"/>
</dbReference>
<dbReference type="PANTHER" id="PTHR33490">
    <property type="entry name" value="BLR5614 PROTEIN-RELATED"/>
    <property type="match status" value="1"/>
</dbReference>
<comment type="caution">
    <text evidence="2">The sequence shown here is derived from an EMBL/GenBank/DDBJ whole genome shotgun (WGS) entry which is preliminary data.</text>
</comment>
<reference evidence="3" key="1">
    <citation type="submission" date="2017-03" db="EMBL/GenBank/DDBJ databases">
        <authorList>
            <person name="Safronova V.I."/>
            <person name="Sazanova A.L."/>
            <person name="Chirak E.R."/>
        </authorList>
    </citation>
    <scope>NUCLEOTIDE SEQUENCE [LARGE SCALE GENOMIC DNA]</scope>
    <source>
        <strain evidence="3">Ach-343</strain>
    </source>
</reference>
<dbReference type="Pfam" id="PF08379">
    <property type="entry name" value="Bact_transglu_N"/>
    <property type="match status" value="1"/>
</dbReference>
<dbReference type="Pfam" id="PF01841">
    <property type="entry name" value="Transglut_core"/>
    <property type="match status" value="1"/>
</dbReference>
<proteinExistence type="predicted"/>
<dbReference type="SUPFAM" id="SSF54001">
    <property type="entry name" value="Cysteine proteinases"/>
    <property type="match status" value="1"/>
</dbReference>
<feature type="domain" description="Transglutaminase-like" evidence="1">
    <location>
        <begin position="175"/>
        <end position="244"/>
    </location>
</feature>
<protein>
    <submittedName>
        <fullName evidence="2">Transglutaminase</fullName>
    </submittedName>
</protein>
<dbReference type="InterPro" id="IPR013589">
    <property type="entry name" value="Bac_transglu_N"/>
</dbReference>
<dbReference type="AlphaFoldDB" id="A0A2W7DRR2"/>
<accession>A0A2W7DRR2</accession>
<dbReference type="RefSeq" id="WP_111548283.1">
    <property type="nucleotide sequence ID" value="NZ_MZXV01000076.1"/>
</dbReference>
<dbReference type="InterPro" id="IPR038765">
    <property type="entry name" value="Papain-like_cys_pep_sf"/>
</dbReference>
<sequence>MPIFSVKHTTVYRYSRRVRFGEHRLMFRPRDSFDQRLLDHSLTVDPMPREVRWIHDVFGNCVAVIEFKGSASELHFATDICLDHTPQHSPDFRIDEAALTYPFAYDPDEAVDLAQTMERHHADAGDEVGKWARQFVSASGHTETGKLLMTLCYAIHESFAYSRRFETGTQPPLMTLHLRKGTCRDFALFMMEAVRSLGFAARFVTGYVYVPSRDSDAIRGGGSTHAWCQVYLPGAGWIEFDPTNGIVGNRDLIRVAVARHPRQAIPLSGTYAGSASSFLGMTVEVKVAKENAPTKISFV</sequence>
<evidence type="ECO:0000313" key="3">
    <source>
        <dbReference type="Proteomes" id="UP000248616"/>
    </source>
</evidence>
<evidence type="ECO:0000259" key="1">
    <source>
        <dbReference type="SMART" id="SM00460"/>
    </source>
</evidence>
<dbReference type="EMBL" id="MZXV01000076">
    <property type="protein sequence ID" value="PZV33996.1"/>
    <property type="molecule type" value="Genomic_DNA"/>
</dbReference>
<dbReference type="InterPro" id="IPR002931">
    <property type="entry name" value="Transglutaminase-like"/>
</dbReference>
<dbReference type="SMART" id="SM00460">
    <property type="entry name" value="TGc"/>
    <property type="match status" value="1"/>
</dbReference>
<dbReference type="Gene3D" id="3.10.620.30">
    <property type="match status" value="1"/>
</dbReference>
<evidence type="ECO:0000313" key="2">
    <source>
        <dbReference type="EMBL" id="PZV33996.1"/>
    </source>
</evidence>
<dbReference type="PANTHER" id="PTHR33490:SF1">
    <property type="entry name" value="SLL1233 PROTEIN"/>
    <property type="match status" value="1"/>
</dbReference>
<name>A0A2W7DRR2_9HYPH</name>
<keyword evidence="3" id="KW-1185">Reference proteome</keyword>
<dbReference type="OrthoDB" id="9804023at2"/>